<dbReference type="AlphaFoldDB" id="A0A366LWL4"/>
<gene>
    <name evidence="3" type="ORF">DP939_21400</name>
</gene>
<evidence type="ECO:0000313" key="3">
    <source>
        <dbReference type="EMBL" id="RBQ17933.1"/>
    </source>
</evidence>
<dbReference type="SUPFAM" id="SSF51735">
    <property type="entry name" value="NAD(P)-binding Rossmann-fold domains"/>
    <property type="match status" value="1"/>
</dbReference>
<dbReference type="EMBL" id="QMEY01000009">
    <property type="protein sequence ID" value="RBQ17933.1"/>
    <property type="molecule type" value="Genomic_DNA"/>
</dbReference>
<dbReference type="InterPro" id="IPR036291">
    <property type="entry name" value="NAD(P)-bd_dom_sf"/>
</dbReference>
<keyword evidence="1" id="KW-0560">Oxidoreductase</keyword>
<dbReference type="OrthoDB" id="1523398at2"/>
<dbReference type="Pfam" id="PF03807">
    <property type="entry name" value="F420_oxidored"/>
    <property type="match status" value="1"/>
</dbReference>
<reference evidence="3 4" key="1">
    <citation type="submission" date="2018-06" db="EMBL/GenBank/DDBJ databases">
        <title>Sphaerisporangium craniellae sp. nov., isolated from a marine sponge in the South China Sea.</title>
        <authorList>
            <person name="Li L."/>
        </authorList>
    </citation>
    <scope>NUCLEOTIDE SEQUENCE [LARGE SCALE GENOMIC DNA]</scope>
    <source>
        <strain evidence="3 4">LHW63015</strain>
    </source>
</reference>
<evidence type="ECO:0000313" key="4">
    <source>
        <dbReference type="Proteomes" id="UP000253303"/>
    </source>
</evidence>
<dbReference type="InterPro" id="IPR028939">
    <property type="entry name" value="P5C_Rdtase_cat_N"/>
</dbReference>
<accession>A0A366LWL4</accession>
<sequence>MVIGFIGSGHIGATLARLSVNAGHSVVLSNSRGPETLSALVAGMGPHATAAASAEAAAQGDIVVVSIPFGHYRDVPAEPTAGKIVIDVGNYYAKRDGAYAQIDSGATTSSELVAAHLPDARVVKAFNVIHFRDLADEGLPAGHPERRALPIAGDDADAKKTVTELIDSFGFDVVDTGPLAEGRRFQPDTPAYLTRLTAAQLREALS</sequence>
<feature type="domain" description="Pyrroline-5-carboxylate reductase catalytic N-terminal" evidence="2">
    <location>
        <begin position="3"/>
        <end position="91"/>
    </location>
</feature>
<evidence type="ECO:0000259" key="2">
    <source>
        <dbReference type="Pfam" id="PF03807"/>
    </source>
</evidence>
<name>A0A366LWL4_9ACTN</name>
<keyword evidence="4" id="KW-1185">Reference proteome</keyword>
<dbReference type="PANTHER" id="PTHR14239">
    <property type="entry name" value="DUDULIN-RELATED"/>
    <property type="match status" value="1"/>
</dbReference>
<evidence type="ECO:0000256" key="1">
    <source>
        <dbReference type="ARBA" id="ARBA00023002"/>
    </source>
</evidence>
<proteinExistence type="predicted"/>
<dbReference type="GO" id="GO:0016491">
    <property type="term" value="F:oxidoreductase activity"/>
    <property type="evidence" value="ECO:0007669"/>
    <property type="project" value="UniProtKB-KW"/>
</dbReference>
<dbReference type="Gene3D" id="3.40.50.720">
    <property type="entry name" value="NAD(P)-binding Rossmann-like Domain"/>
    <property type="match status" value="1"/>
</dbReference>
<dbReference type="Proteomes" id="UP000253303">
    <property type="component" value="Unassembled WGS sequence"/>
</dbReference>
<dbReference type="RefSeq" id="WP_113982535.1">
    <property type="nucleotide sequence ID" value="NZ_QMEY01000009.1"/>
</dbReference>
<organism evidence="3 4">
    <name type="scientific">Spongiactinospora rosea</name>
    <dbReference type="NCBI Taxonomy" id="2248750"/>
    <lineage>
        <taxon>Bacteria</taxon>
        <taxon>Bacillati</taxon>
        <taxon>Actinomycetota</taxon>
        <taxon>Actinomycetes</taxon>
        <taxon>Streptosporangiales</taxon>
        <taxon>Streptosporangiaceae</taxon>
        <taxon>Spongiactinospora</taxon>
    </lineage>
</organism>
<comment type="caution">
    <text evidence="3">The sequence shown here is derived from an EMBL/GenBank/DDBJ whole genome shotgun (WGS) entry which is preliminary data.</text>
</comment>
<dbReference type="InterPro" id="IPR051267">
    <property type="entry name" value="STEAP_metalloreductase"/>
</dbReference>
<protein>
    <submittedName>
        <fullName evidence="3">NADP oxidoreductase</fullName>
    </submittedName>
</protein>
<dbReference type="PANTHER" id="PTHR14239:SF10">
    <property type="entry name" value="REDUCTASE"/>
    <property type="match status" value="1"/>
</dbReference>